<feature type="transmembrane region" description="Helical" evidence="7">
    <location>
        <begin position="237"/>
        <end position="255"/>
    </location>
</feature>
<dbReference type="EMBL" id="DXBG01000055">
    <property type="protein sequence ID" value="HIZ64747.1"/>
    <property type="molecule type" value="Genomic_DNA"/>
</dbReference>
<feature type="transmembrane region" description="Helical" evidence="7">
    <location>
        <begin position="115"/>
        <end position="136"/>
    </location>
</feature>
<comment type="caution">
    <text evidence="9">The sequence shown here is derived from an EMBL/GenBank/DDBJ whole genome shotgun (WGS) entry which is preliminary data.</text>
</comment>
<proteinExistence type="inferred from homology"/>
<feature type="transmembrane region" description="Helical" evidence="7">
    <location>
        <begin position="290"/>
        <end position="308"/>
    </location>
</feature>
<feature type="transmembrane region" description="Helical" evidence="7">
    <location>
        <begin position="207"/>
        <end position="225"/>
    </location>
</feature>
<sequence>MNYQEKEKRSILDKLWVASLLAVLCNGLWGSAFPSIKIGYQLFQIPSDNPASQILFAGLRFFLAGALAVVFGSLIQRRFLFPKRSSWGMVMKLSVFQTILQYVFFYLGLSHTTGVKGSIIVASSSFITILTASLVFRQEKLTSRKLIACVIGFSGVVLVNLNGSGLGLSARFDGEGFLLISVVGYAVASCLLKIYSKNEDPVTLSGYQFMLGGLVMIGAGLLMGGRISGISPEGLGILLYLALISSVAFSLWGVLLKHHPVSRIAIFGFTNPVFGVMLSALILGEENQAQGWQILLALVLVCLGICLINRRGKLPENPESAVE</sequence>
<feature type="transmembrane region" description="Helical" evidence="7">
    <location>
        <begin position="87"/>
        <end position="109"/>
    </location>
</feature>
<dbReference type="PANTHER" id="PTHR32322:SF18">
    <property type="entry name" value="S-ADENOSYLMETHIONINE_S-ADENOSYLHOMOCYSTEINE TRANSPORTER"/>
    <property type="match status" value="1"/>
</dbReference>
<comment type="similarity">
    <text evidence="2">Belongs to the EamA transporter family.</text>
</comment>
<feature type="transmembrane region" description="Helical" evidence="7">
    <location>
        <begin position="176"/>
        <end position="195"/>
    </location>
</feature>
<evidence type="ECO:0000256" key="5">
    <source>
        <dbReference type="ARBA" id="ARBA00022989"/>
    </source>
</evidence>
<dbReference type="AlphaFoldDB" id="A0A9D2JSB9"/>
<protein>
    <submittedName>
        <fullName evidence="9">DMT family transporter</fullName>
    </submittedName>
</protein>
<evidence type="ECO:0000256" key="7">
    <source>
        <dbReference type="SAM" id="Phobius"/>
    </source>
</evidence>
<keyword evidence="3" id="KW-1003">Cell membrane</keyword>
<reference evidence="9" key="1">
    <citation type="journal article" date="2021" name="PeerJ">
        <title>Extensive microbial diversity within the chicken gut microbiome revealed by metagenomics and culture.</title>
        <authorList>
            <person name="Gilroy R."/>
            <person name="Ravi A."/>
            <person name="Getino M."/>
            <person name="Pursley I."/>
            <person name="Horton D.L."/>
            <person name="Alikhan N.F."/>
            <person name="Baker D."/>
            <person name="Gharbi K."/>
            <person name="Hall N."/>
            <person name="Watson M."/>
            <person name="Adriaenssens E.M."/>
            <person name="Foster-Nyarko E."/>
            <person name="Jarju S."/>
            <person name="Secka A."/>
            <person name="Antonio M."/>
            <person name="Oren A."/>
            <person name="Chaudhuri R.R."/>
            <person name="La Ragione R."/>
            <person name="Hildebrand F."/>
            <person name="Pallen M.J."/>
        </authorList>
    </citation>
    <scope>NUCLEOTIDE SEQUENCE</scope>
    <source>
        <strain evidence="9">1068</strain>
    </source>
</reference>
<feature type="domain" description="EamA" evidence="8">
    <location>
        <begin position="176"/>
        <end position="309"/>
    </location>
</feature>
<dbReference type="InterPro" id="IPR050638">
    <property type="entry name" value="AA-Vitamin_Transporters"/>
</dbReference>
<feature type="domain" description="EamA" evidence="8">
    <location>
        <begin position="19"/>
        <end position="160"/>
    </location>
</feature>
<evidence type="ECO:0000256" key="2">
    <source>
        <dbReference type="ARBA" id="ARBA00007362"/>
    </source>
</evidence>
<evidence type="ECO:0000256" key="3">
    <source>
        <dbReference type="ARBA" id="ARBA00022475"/>
    </source>
</evidence>
<dbReference type="SUPFAM" id="SSF103481">
    <property type="entry name" value="Multidrug resistance efflux transporter EmrE"/>
    <property type="match status" value="2"/>
</dbReference>
<dbReference type="InterPro" id="IPR037185">
    <property type="entry name" value="EmrE-like"/>
</dbReference>
<evidence type="ECO:0000256" key="4">
    <source>
        <dbReference type="ARBA" id="ARBA00022692"/>
    </source>
</evidence>
<evidence type="ECO:0000313" key="9">
    <source>
        <dbReference type="EMBL" id="HIZ64747.1"/>
    </source>
</evidence>
<feature type="transmembrane region" description="Helical" evidence="7">
    <location>
        <begin position="148"/>
        <end position="170"/>
    </location>
</feature>
<dbReference type="Pfam" id="PF00892">
    <property type="entry name" value="EamA"/>
    <property type="match status" value="2"/>
</dbReference>
<gene>
    <name evidence="9" type="ORF">H9809_02395</name>
</gene>
<accession>A0A9D2JSB9</accession>
<keyword evidence="4 7" id="KW-0812">Transmembrane</keyword>
<evidence type="ECO:0000256" key="6">
    <source>
        <dbReference type="ARBA" id="ARBA00023136"/>
    </source>
</evidence>
<dbReference type="InterPro" id="IPR000620">
    <property type="entry name" value="EamA_dom"/>
</dbReference>
<evidence type="ECO:0000259" key="8">
    <source>
        <dbReference type="Pfam" id="PF00892"/>
    </source>
</evidence>
<comment type="subcellular location">
    <subcellularLocation>
        <location evidence="1">Cell membrane</location>
        <topology evidence="1">Multi-pass membrane protein</topology>
    </subcellularLocation>
</comment>
<organism evidence="9 10">
    <name type="scientific">Candidatus Blautia pullicola</name>
    <dbReference type="NCBI Taxonomy" id="2838498"/>
    <lineage>
        <taxon>Bacteria</taxon>
        <taxon>Bacillati</taxon>
        <taxon>Bacillota</taxon>
        <taxon>Clostridia</taxon>
        <taxon>Lachnospirales</taxon>
        <taxon>Lachnospiraceae</taxon>
        <taxon>Blautia</taxon>
    </lineage>
</organism>
<feature type="transmembrane region" description="Helical" evidence="7">
    <location>
        <begin position="264"/>
        <end position="284"/>
    </location>
</feature>
<evidence type="ECO:0000256" key="1">
    <source>
        <dbReference type="ARBA" id="ARBA00004651"/>
    </source>
</evidence>
<keyword evidence="6 7" id="KW-0472">Membrane</keyword>
<feature type="transmembrane region" description="Helical" evidence="7">
    <location>
        <begin position="54"/>
        <end position="75"/>
    </location>
</feature>
<name>A0A9D2JSB9_9FIRM</name>
<evidence type="ECO:0000313" key="10">
    <source>
        <dbReference type="Proteomes" id="UP000824056"/>
    </source>
</evidence>
<keyword evidence="5 7" id="KW-1133">Transmembrane helix</keyword>
<dbReference type="GO" id="GO:0005886">
    <property type="term" value="C:plasma membrane"/>
    <property type="evidence" value="ECO:0007669"/>
    <property type="project" value="UniProtKB-SubCell"/>
</dbReference>
<dbReference type="Proteomes" id="UP000824056">
    <property type="component" value="Unassembled WGS sequence"/>
</dbReference>
<dbReference type="PANTHER" id="PTHR32322">
    <property type="entry name" value="INNER MEMBRANE TRANSPORTER"/>
    <property type="match status" value="1"/>
</dbReference>
<reference evidence="9" key="2">
    <citation type="submission" date="2021-04" db="EMBL/GenBank/DDBJ databases">
        <authorList>
            <person name="Gilroy R."/>
        </authorList>
    </citation>
    <scope>NUCLEOTIDE SEQUENCE</scope>
    <source>
        <strain evidence="9">1068</strain>
    </source>
</reference>